<proteinExistence type="predicted"/>
<dbReference type="Gene3D" id="2.130.10.10">
    <property type="entry name" value="YVTN repeat-like/Quinoprotein amine dehydrogenase"/>
    <property type="match status" value="1"/>
</dbReference>
<evidence type="ECO:0000259" key="1">
    <source>
        <dbReference type="Pfam" id="PF13360"/>
    </source>
</evidence>
<keyword evidence="3" id="KW-1185">Reference proteome</keyword>
<comment type="caution">
    <text evidence="2">The sequence shown here is derived from an EMBL/GenBank/DDBJ whole genome shotgun (WGS) entry which is preliminary data.</text>
</comment>
<dbReference type="RefSeq" id="WP_184788807.1">
    <property type="nucleotide sequence ID" value="NZ_BONT01000046.1"/>
</dbReference>
<name>A0A841FVD2_9ACTN</name>
<evidence type="ECO:0000313" key="2">
    <source>
        <dbReference type="EMBL" id="MBB6035940.1"/>
    </source>
</evidence>
<evidence type="ECO:0000313" key="3">
    <source>
        <dbReference type="Proteomes" id="UP000548476"/>
    </source>
</evidence>
<dbReference type="Pfam" id="PF13360">
    <property type="entry name" value="PQQ_2"/>
    <property type="match status" value="1"/>
</dbReference>
<sequence>MLVAGVVAVRATAPPPEVAELAAVWSAPLTPTAGKALATRVRGPVALVIGSKGLAAFDRASGAELWSRGYGDTLAGYGADGLDMYAANATVLLSGDAIVLPVLASGDPPFNPRGFEVLDLATGDVRFDVPGAWPDEADGAYATVTANTLIVVTFRELCELTAYALDDGRELWHLETTDGPLLPNRYSARNQLVAVPNRGPVLLEAPAGEFFLLTAAREEPGHLVDVTVLGTADAKVRASWTVAGGQDAPILEVVGEQVLDRGVRGRLSAYDPATGVKIWDRPTFYDFFDADPRTPWSLDEGRVLLDAARAESPGPVGQYLLIDLATGLAPQGGDVGGRKLIAIGHGSAIGLAEGTLTALTELGEEKWETDLSTRELTPGGFLTGEGRLVLDGPVVGRRDVWAVELADGRTSVAHDGFVNGYEEGALVVYGGVPGEIRLYELGGS</sequence>
<dbReference type="Proteomes" id="UP000548476">
    <property type="component" value="Unassembled WGS sequence"/>
</dbReference>
<organism evidence="2 3">
    <name type="scientific">Phytomonospora endophytica</name>
    <dbReference type="NCBI Taxonomy" id="714109"/>
    <lineage>
        <taxon>Bacteria</taxon>
        <taxon>Bacillati</taxon>
        <taxon>Actinomycetota</taxon>
        <taxon>Actinomycetes</taxon>
        <taxon>Micromonosporales</taxon>
        <taxon>Micromonosporaceae</taxon>
        <taxon>Phytomonospora</taxon>
    </lineage>
</organism>
<dbReference type="SUPFAM" id="SSF50998">
    <property type="entry name" value="Quinoprotein alcohol dehydrogenase-like"/>
    <property type="match status" value="1"/>
</dbReference>
<dbReference type="InterPro" id="IPR002372">
    <property type="entry name" value="PQQ_rpt_dom"/>
</dbReference>
<dbReference type="InterPro" id="IPR011047">
    <property type="entry name" value="Quinoprotein_ADH-like_sf"/>
</dbReference>
<feature type="domain" description="Pyrrolo-quinoline quinone repeat" evidence="1">
    <location>
        <begin position="54"/>
        <end position="286"/>
    </location>
</feature>
<dbReference type="InterPro" id="IPR015943">
    <property type="entry name" value="WD40/YVTN_repeat-like_dom_sf"/>
</dbReference>
<dbReference type="EMBL" id="JACHGT010000008">
    <property type="protein sequence ID" value="MBB6035940.1"/>
    <property type="molecule type" value="Genomic_DNA"/>
</dbReference>
<gene>
    <name evidence="2" type="ORF">HNR73_003808</name>
</gene>
<dbReference type="AlphaFoldDB" id="A0A841FVD2"/>
<protein>
    <submittedName>
        <fullName evidence="2">Outer membrane protein assembly factor BamB</fullName>
    </submittedName>
</protein>
<reference evidence="2 3" key="1">
    <citation type="submission" date="2020-08" db="EMBL/GenBank/DDBJ databases">
        <title>Genomic Encyclopedia of Type Strains, Phase IV (KMG-IV): sequencing the most valuable type-strain genomes for metagenomic binning, comparative biology and taxonomic classification.</title>
        <authorList>
            <person name="Goeker M."/>
        </authorList>
    </citation>
    <scope>NUCLEOTIDE SEQUENCE [LARGE SCALE GENOMIC DNA]</scope>
    <source>
        <strain evidence="2 3">YIM 65646</strain>
    </source>
</reference>
<accession>A0A841FVD2</accession>